<evidence type="ECO:0000256" key="2">
    <source>
        <dbReference type="PROSITE-ProRule" id="PRU00117"/>
    </source>
</evidence>
<accession>A0AAN9E5A9</accession>
<feature type="region of interest" description="Disordered" evidence="3">
    <location>
        <begin position="503"/>
        <end position="541"/>
    </location>
</feature>
<proteinExistence type="predicted"/>
<dbReference type="SMART" id="SM00322">
    <property type="entry name" value="KH"/>
    <property type="match status" value="5"/>
</dbReference>
<dbReference type="Proteomes" id="UP001372338">
    <property type="component" value="Unassembled WGS sequence"/>
</dbReference>
<dbReference type="EMBL" id="JAYWIO010000008">
    <property type="protein sequence ID" value="KAK7246703.1"/>
    <property type="molecule type" value="Genomic_DNA"/>
</dbReference>
<dbReference type="PANTHER" id="PTHR10288">
    <property type="entry name" value="KH DOMAIN CONTAINING RNA BINDING PROTEIN"/>
    <property type="match status" value="1"/>
</dbReference>
<dbReference type="CDD" id="cd22460">
    <property type="entry name" value="KH-I_PEPPER_rpt2_like"/>
    <property type="match status" value="2"/>
</dbReference>
<dbReference type="InterPro" id="IPR004087">
    <property type="entry name" value="KH_dom"/>
</dbReference>
<feature type="domain" description="K Homology" evidence="4">
    <location>
        <begin position="307"/>
        <end position="383"/>
    </location>
</feature>
<dbReference type="CDD" id="cd22459">
    <property type="entry name" value="KH-I_PEPPER_rpt1_like"/>
    <property type="match status" value="1"/>
</dbReference>
<reference evidence="5 6" key="1">
    <citation type="submission" date="2024-01" db="EMBL/GenBank/DDBJ databases">
        <title>The genomes of 5 underutilized Papilionoideae crops provide insights into root nodulation and disease resistanc.</title>
        <authorList>
            <person name="Yuan L."/>
        </authorList>
    </citation>
    <scope>NUCLEOTIDE SEQUENCE [LARGE SCALE GENOMIC DNA]</scope>
    <source>
        <strain evidence="5">ZHUSHIDOU_FW_LH</strain>
        <tissue evidence="5">Leaf</tissue>
    </source>
</reference>
<keyword evidence="2" id="KW-0694">RNA-binding</keyword>
<name>A0AAN9E5A9_CROPI</name>
<evidence type="ECO:0000313" key="5">
    <source>
        <dbReference type="EMBL" id="KAK7246703.1"/>
    </source>
</evidence>
<dbReference type="InterPro" id="IPR004088">
    <property type="entry name" value="KH_dom_type_1"/>
</dbReference>
<comment type="caution">
    <text evidence="5">The sequence shown here is derived from an EMBL/GenBank/DDBJ whole genome shotgun (WGS) entry which is preliminary data.</text>
</comment>
<feature type="region of interest" description="Disordered" evidence="3">
    <location>
        <begin position="1"/>
        <end position="34"/>
    </location>
</feature>
<evidence type="ECO:0000259" key="4">
    <source>
        <dbReference type="SMART" id="SM00322"/>
    </source>
</evidence>
<feature type="domain" description="K Homology" evidence="4">
    <location>
        <begin position="143"/>
        <end position="217"/>
    </location>
</feature>
<dbReference type="SUPFAM" id="SSF54791">
    <property type="entry name" value="Eukaryotic type KH-domain (KH-domain type I)"/>
    <property type="match status" value="5"/>
</dbReference>
<dbReference type="Gene3D" id="3.30.1370.10">
    <property type="entry name" value="K Homology domain, type 1"/>
    <property type="match status" value="3"/>
</dbReference>
<dbReference type="Pfam" id="PF00013">
    <property type="entry name" value="KH_1"/>
    <property type="match status" value="5"/>
</dbReference>
<evidence type="ECO:0000256" key="1">
    <source>
        <dbReference type="ARBA" id="ARBA00022737"/>
    </source>
</evidence>
<sequence>MGSTFLSPPAKRSDPNPFPPNGSSKRSRSRPPLTIPPGHVAFRLLCNSARIGGVIGRSGAVIQNLQNSTGAKIRIEDPAPDCPDRIIVVVAESAISGTVNTGGDGGGGGEELAVSKAQEALVRVFERIVDVVVEMEGIEVGQKVVSCRLVADAAQVGSVIGKGGKVVEKIRKESGCKIRAIKDNLPLCTSDTDEIIEIEGLVSSIKKALVAVSRRLQECPPADRTKAIGSKPYEAVEHETLVAVPHETFAAVRRETLTDLHVDCLLPRSSALSTTLPSSSKSYVTGVHSLPVEVNRVSSLDPKPLQQEVTFKILCSIDRVGGVIGKGGNIVKAIQNETGATISIGPAVAGCEDRLITITASENPESRYSPAQKAVVLAYSRAVEAGIEKGLDKGSSVVARLVVPSNQVGCLLGKGGVIVSEIRKATGASIRIIGSDQVPKCASDNDQVVQISGEFSNVQDALYNATGRLRDNLIVRTHNSVGTRSLSSVRADTNPYGRLRDAAPLGSQLDTRLRDADPLGSQLDTSPYGRPRDAVPLGSQLDTRLRDAVPLGSQLDTRLRDAVPLGSQLDYRQRDAAPLGSQLETRLRDAVPLGSQLDYRLRDAVPLGSQLDIGVSHSLNNHSFSQSTDYLGFSRSLDRPSSPGLWAPSSTVAGINSRGINDVSWGLPSRKGGLELVSGSKSAIVTNTTVEIVVPDDTIDCVYGENGSNLARLRQISGAKVVIHEPRPGTSDRTIVISGTPDETQAAQSLLQAFILSGS</sequence>
<feature type="domain" description="K Homology" evidence="4">
    <location>
        <begin position="395"/>
        <end position="470"/>
    </location>
</feature>
<evidence type="ECO:0000313" key="6">
    <source>
        <dbReference type="Proteomes" id="UP001372338"/>
    </source>
</evidence>
<dbReference type="Gene3D" id="3.30.310.210">
    <property type="match status" value="1"/>
</dbReference>
<keyword evidence="1" id="KW-0677">Repeat</keyword>
<feature type="domain" description="K Homology" evidence="4">
    <location>
        <begin position="686"/>
        <end position="756"/>
    </location>
</feature>
<dbReference type="CDD" id="cd22462">
    <property type="entry name" value="KH-I_HEN4_like_rpt5"/>
    <property type="match status" value="1"/>
</dbReference>
<dbReference type="AlphaFoldDB" id="A0AAN9E5A9"/>
<gene>
    <name evidence="5" type="ORF">RIF29_41573</name>
</gene>
<protein>
    <recommendedName>
        <fullName evidence="4">K Homology domain-containing protein</fullName>
    </recommendedName>
</protein>
<feature type="domain" description="K Homology" evidence="4">
    <location>
        <begin position="38"/>
        <end position="126"/>
    </location>
</feature>
<evidence type="ECO:0000256" key="3">
    <source>
        <dbReference type="SAM" id="MobiDB-lite"/>
    </source>
</evidence>
<organism evidence="5 6">
    <name type="scientific">Crotalaria pallida</name>
    <name type="common">Smooth rattlebox</name>
    <name type="synonym">Crotalaria striata</name>
    <dbReference type="NCBI Taxonomy" id="3830"/>
    <lineage>
        <taxon>Eukaryota</taxon>
        <taxon>Viridiplantae</taxon>
        <taxon>Streptophyta</taxon>
        <taxon>Embryophyta</taxon>
        <taxon>Tracheophyta</taxon>
        <taxon>Spermatophyta</taxon>
        <taxon>Magnoliopsida</taxon>
        <taxon>eudicotyledons</taxon>
        <taxon>Gunneridae</taxon>
        <taxon>Pentapetalae</taxon>
        <taxon>rosids</taxon>
        <taxon>fabids</taxon>
        <taxon>Fabales</taxon>
        <taxon>Fabaceae</taxon>
        <taxon>Papilionoideae</taxon>
        <taxon>50 kb inversion clade</taxon>
        <taxon>genistoids sensu lato</taxon>
        <taxon>core genistoids</taxon>
        <taxon>Crotalarieae</taxon>
        <taxon>Crotalaria</taxon>
    </lineage>
</organism>
<dbReference type="PROSITE" id="PS50084">
    <property type="entry name" value="KH_TYPE_1"/>
    <property type="match status" value="5"/>
</dbReference>
<keyword evidence="6" id="KW-1185">Reference proteome</keyword>
<dbReference type="GO" id="GO:0003723">
    <property type="term" value="F:RNA binding"/>
    <property type="evidence" value="ECO:0007669"/>
    <property type="project" value="UniProtKB-UniRule"/>
</dbReference>
<dbReference type="InterPro" id="IPR036612">
    <property type="entry name" value="KH_dom_type_1_sf"/>
</dbReference>